<dbReference type="Proteomes" id="UP000471216">
    <property type="component" value="Unassembled WGS sequence"/>
</dbReference>
<reference evidence="1 4" key="1">
    <citation type="submission" date="2015-09" db="EMBL/GenBank/DDBJ databases">
        <authorList>
            <consortium name="Pathogen Informatics"/>
        </authorList>
    </citation>
    <scope>NUCLEOTIDE SEQUENCE [LARGE SCALE GENOMIC DNA]</scope>
    <source>
        <strain evidence="1 4">2789STDY5834948</strain>
    </source>
</reference>
<name>A0A174WYT0_PARDI</name>
<evidence type="ECO:0000313" key="3">
    <source>
        <dbReference type="EMBL" id="MRZ07522.1"/>
    </source>
</evidence>
<dbReference type="PIRSF" id="PIRSF031924">
    <property type="entry name" value="Pi-irrepressible_AP"/>
    <property type="match status" value="1"/>
</dbReference>
<gene>
    <name evidence="1" type="primary">phoK</name>
    <name evidence="1" type="ORF">ERS852560_03409</name>
    <name evidence="3" type="ORF">GKD54_15170</name>
    <name evidence="2" type="ORF">GKD58_13720</name>
</gene>
<dbReference type="AlphaFoldDB" id="A0A174WYT0"/>
<dbReference type="InterPro" id="IPR002591">
    <property type="entry name" value="Phosphodiest/P_Trfase"/>
</dbReference>
<evidence type="ECO:0000313" key="4">
    <source>
        <dbReference type="Proteomes" id="UP000095332"/>
    </source>
</evidence>
<dbReference type="Pfam" id="PF01663">
    <property type="entry name" value="Phosphodiest"/>
    <property type="match status" value="1"/>
</dbReference>
<dbReference type="Proteomes" id="UP000095332">
    <property type="component" value="Unassembled WGS sequence"/>
</dbReference>
<dbReference type="EMBL" id="WKMW01000013">
    <property type="protein sequence ID" value="MRY85299.1"/>
    <property type="molecule type" value="Genomic_DNA"/>
</dbReference>
<organism evidence="1 4">
    <name type="scientific">Parabacteroides distasonis</name>
    <dbReference type="NCBI Taxonomy" id="823"/>
    <lineage>
        <taxon>Bacteria</taxon>
        <taxon>Pseudomonadati</taxon>
        <taxon>Bacteroidota</taxon>
        <taxon>Bacteroidia</taxon>
        <taxon>Bacteroidales</taxon>
        <taxon>Tannerellaceae</taxon>
        <taxon>Parabacteroides</taxon>
    </lineage>
</organism>
<dbReference type="EC" id="3.1.3.1" evidence="1"/>
<proteinExistence type="predicted"/>
<protein>
    <submittedName>
        <fullName evidence="1 2">Alkaline phosphatase</fullName>
        <ecNumber evidence="1">3.1.3.1</ecNumber>
    </submittedName>
</protein>
<dbReference type="CDD" id="cd16016">
    <property type="entry name" value="AP-SPAP"/>
    <property type="match status" value="1"/>
</dbReference>
<sequence>MRKIITSLIAILVVTNLEAQQRTPKLVVCITVDQLRGDYIEYFYNTFGERGFKRLMNEGLVYNNIRFEFSDIDQASAFATLFTGSNPCFSGIAGDKTFDFEKEKEVSILNDPEYLGNYTKENYSPKNLFSSTIGDELKIASQGRSDVYSIAPDAESAILSAGHAANGAFWMDNTNGKWATTTYYKGIPWYVDRYNNGPESLASRLETMVWTPTLPMEKYNAFPYVLDDLPFRYTFSEKFANCYPNLKTSPFINKEINRLALQFLEYGGFGTRSCPDMLSITYYAGNYRGTMSKEYTREIQDTYYQLDQDIEKLLDTIDKKVGLANTLVVFTGSGYYKSEESYPDGLMVNGGEFHPKRCLALLNMYLMAIYGQHTSWVQGYYNNQIYLNRKAIEDAKLDLTTLQNKAAEFIQEFSGVQLVTTGRSLLTGDWNEGTAKFRQGTHHLRRGDLIIELQPGWKVNLDNPKEKVKIIRNNAVITPLVFMGNGLKPQHIYREVKATEVAPTVTHVLRIRPPNATQSLPLWELKIGN</sequence>
<dbReference type="InterPro" id="IPR026263">
    <property type="entry name" value="Alkaline_phosphatase_prok"/>
</dbReference>
<evidence type="ECO:0000313" key="2">
    <source>
        <dbReference type="EMBL" id="MRY85299.1"/>
    </source>
</evidence>
<reference evidence="5 6" key="2">
    <citation type="journal article" date="2019" name="Nat. Med.">
        <title>A library of human gut bacterial isolates paired with longitudinal multiomics data enables mechanistic microbiome research.</title>
        <authorList>
            <person name="Poyet M."/>
            <person name="Groussin M."/>
            <person name="Gibbons S.M."/>
            <person name="Avila-Pacheco J."/>
            <person name="Jiang X."/>
            <person name="Kearney S.M."/>
            <person name="Perrotta A.R."/>
            <person name="Berdy B."/>
            <person name="Zhao S."/>
            <person name="Lieberman T.D."/>
            <person name="Swanson P.K."/>
            <person name="Smith M."/>
            <person name="Roesemann S."/>
            <person name="Alexander J.E."/>
            <person name="Rich S.A."/>
            <person name="Livny J."/>
            <person name="Vlamakis H."/>
            <person name="Clish C."/>
            <person name="Bullock K."/>
            <person name="Deik A."/>
            <person name="Scott J."/>
            <person name="Pierce K.A."/>
            <person name="Xavier R.J."/>
            <person name="Alm E.J."/>
        </authorList>
    </citation>
    <scope>NUCLEOTIDE SEQUENCE [LARGE SCALE GENOMIC DNA]</scope>
    <source>
        <strain evidence="3 6">BIOML-A10</strain>
        <strain evidence="2 5">BIOML-A11</strain>
    </source>
</reference>
<dbReference type="Gene3D" id="3.40.720.10">
    <property type="entry name" value="Alkaline Phosphatase, subunit A"/>
    <property type="match status" value="1"/>
</dbReference>
<dbReference type="RefSeq" id="WP_081032018.1">
    <property type="nucleotide sequence ID" value="NZ_CZBM01000016.1"/>
</dbReference>
<accession>A0A174WYT0</accession>
<dbReference type="GO" id="GO:0004035">
    <property type="term" value="F:alkaline phosphatase activity"/>
    <property type="evidence" value="ECO:0007669"/>
    <property type="project" value="UniProtKB-EC"/>
</dbReference>
<dbReference type="EMBL" id="CZBM01000016">
    <property type="protein sequence ID" value="CUQ49365.1"/>
    <property type="molecule type" value="Genomic_DNA"/>
</dbReference>
<keyword evidence="1" id="KW-0378">Hydrolase</keyword>
<dbReference type="InterPro" id="IPR017850">
    <property type="entry name" value="Alkaline_phosphatase_core_sf"/>
</dbReference>
<evidence type="ECO:0000313" key="1">
    <source>
        <dbReference type="EMBL" id="CUQ49365.1"/>
    </source>
</evidence>
<dbReference type="EMBL" id="WKMX01000014">
    <property type="protein sequence ID" value="MRZ07522.1"/>
    <property type="molecule type" value="Genomic_DNA"/>
</dbReference>
<dbReference type="Gene3D" id="3.30.1360.150">
    <property type="match status" value="1"/>
</dbReference>
<dbReference type="Proteomes" id="UP000450599">
    <property type="component" value="Unassembled WGS sequence"/>
</dbReference>
<evidence type="ECO:0000313" key="6">
    <source>
        <dbReference type="Proteomes" id="UP000471216"/>
    </source>
</evidence>
<evidence type="ECO:0000313" key="5">
    <source>
        <dbReference type="Proteomes" id="UP000450599"/>
    </source>
</evidence>
<dbReference type="SUPFAM" id="SSF53649">
    <property type="entry name" value="Alkaline phosphatase-like"/>
    <property type="match status" value="1"/>
</dbReference>